<feature type="compositionally biased region" description="Basic and acidic residues" evidence="2">
    <location>
        <begin position="182"/>
        <end position="193"/>
    </location>
</feature>
<evidence type="ECO:0000256" key="1">
    <source>
        <dbReference type="SAM" id="Coils"/>
    </source>
</evidence>
<dbReference type="AlphaFoldDB" id="A0AAD9P9P2"/>
<reference evidence="3" key="1">
    <citation type="journal article" date="2023" name="Mol. Biol. Evol.">
        <title>Third-Generation Sequencing Reveals the Adaptive Role of the Epigenome in Three Deep-Sea Polychaetes.</title>
        <authorList>
            <person name="Perez M."/>
            <person name="Aroh O."/>
            <person name="Sun Y."/>
            <person name="Lan Y."/>
            <person name="Juniper S.K."/>
            <person name="Young C.R."/>
            <person name="Angers B."/>
            <person name="Qian P.Y."/>
        </authorList>
    </citation>
    <scope>NUCLEOTIDE SEQUENCE</scope>
    <source>
        <strain evidence="3">R07B-5</strain>
    </source>
</reference>
<feature type="region of interest" description="Disordered" evidence="2">
    <location>
        <begin position="99"/>
        <end position="193"/>
    </location>
</feature>
<evidence type="ECO:0000256" key="2">
    <source>
        <dbReference type="SAM" id="MobiDB-lite"/>
    </source>
</evidence>
<feature type="compositionally biased region" description="Polar residues" evidence="2">
    <location>
        <begin position="246"/>
        <end position="255"/>
    </location>
</feature>
<keyword evidence="4" id="KW-1185">Reference proteome</keyword>
<feature type="region of interest" description="Disordered" evidence="2">
    <location>
        <begin position="568"/>
        <end position="597"/>
    </location>
</feature>
<protein>
    <submittedName>
        <fullName evidence="3">Uncharacterized protein</fullName>
    </submittedName>
</protein>
<feature type="compositionally biased region" description="Basic and acidic residues" evidence="2">
    <location>
        <begin position="270"/>
        <end position="284"/>
    </location>
</feature>
<feature type="compositionally biased region" description="Gly residues" evidence="2">
    <location>
        <begin position="165"/>
        <end position="179"/>
    </location>
</feature>
<feature type="compositionally biased region" description="Basic and acidic residues" evidence="2">
    <location>
        <begin position="534"/>
        <end position="546"/>
    </location>
</feature>
<keyword evidence="1" id="KW-0175">Coiled coil</keyword>
<dbReference type="Proteomes" id="UP001209878">
    <property type="component" value="Unassembled WGS sequence"/>
</dbReference>
<feature type="coiled-coil region" evidence="1">
    <location>
        <begin position="425"/>
        <end position="459"/>
    </location>
</feature>
<sequence length="620" mass="65873">MKRLFQCVSRRHSGGSRLMDHYADPISDQDLVDDNNNTVLALNLDQVRRMDQADGAPLILTVPLVGDDRGTNAAQGVVVTTDCTQMVVTADCTQMDVTGSDGDGDITLTGTGDREDTANLKNPRHVVSLEPLCHSPVTAPAPGDEAGTGSDGDTESKGDGSREAGVGGLSEAGGDGGTQVKGDGRTEAVGDADTKLVDEPSAERYGCNEAGRDVVTEVSGYVVVDAVVNAGTEAGGVTGIEADIKNSTKAGGNQDTKARSNEDIGAGGNKDIETECNKGTKEGCSEGAKAGGNDGTKARGGERTKARGDKGTEAGLSASTKAGGDAGTEAGISASRGAGGDVGTEAGGDDGTDAIIAGRGLGGHESAGVGRCESSVSAYSDRDYGYERQEILLQEELTRISHQIRLSSLQLNGAFKRQRERDALLKKEQRRLSILQRELQQTQQRIERTDRHIEAVRAEQRDVRTEIASTSSREVALIKQQLSDLLPRVQQHFDRFTQLGVDGLLEDIYRDIKVSEDLVVRLQYITRRRHKKRDPAVKESGSESHSRRLFFSSSSPVASHHRKLVRLKKDADTANGSGARAHALPSGRQSSGEPHVMGSLQLPVAPRLERHDCSFVETQL</sequence>
<gene>
    <name evidence="3" type="ORF">NP493_67g03023</name>
</gene>
<evidence type="ECO:0000313" key="4">
    <source>
        <dbReference type="Proteomes" id="UP001209878"/>
    </source>
</evidence>
<comment type="caution">
    <text evidence="3">The sequence shown here is derived from an EMBL/GenBank/DDBJ whole genome shotgun (WGS) entry which is preliminary data.</text>
</comment>
<feature type="region of interest" description="Disordered" evidence="2">
    <location>
        <begin position="530"/>
        <end position="555"/>
    </location>
</feature>
<feature type="compositionally biased region" description="Basic and acidic residues" evidence="2">
    <location>
        <begin position="296"/>
        <end position="312"/>
    </location>
</feature>
<name>A0AAD9P9P2_RIDPI</name>
<accession>A0AAD9P9P2</accession>
<feature type="compositionally biased region" description="Gly residues" evidence="2">
    <location>
        <begin position="337"/>
        <end position="346"/>
    </location>
</feature>
<feature type="region of interest" description="Disordered" evidence="2">
    <location>
        <begin position="246"/>
        <end position="349"/>
    </location>
</feature>
<evidence type="ECO:0000313" key="3">
    <source>
        <dbReference type="EMBL" id="KAK2190814.1"/>
    </source>
</evidence>
<proteinExistence type="predicted"/>
<organism evidence="3 4">
    <name type="scientific">Ridgeia piscesae</name>
    <name type="common">Tubeworm</name>
    <dbReference type="NCBI Taxonomy" id="27915"/>
    <lineage>
        <taxon>Eukaryota</taxon>
        <taxon>Metazoa</taxon>
        <taxon>Spiralia</taxon>
        <taxon>Lophotrochozoa</taxon>
        <taxon>Annelida</taxon>
        <taxon>Polychaeta</taxon>
        <taxon>Sedentaria</taxon>
        <taxon>Canalipalpata</taxon>
        <taxon>Sabellida</taxon>
        <taxon>Siboglinidae</taxon>
        <taxon>Ridgeia</taxon>
    </lineage>
</organism>
<dbReference type="EMBL" id="JAODUO010000067">
    <property type="protein sequence ID" value="KAK2190814.1"/>
    <property type="molecule type" value="Genomic_DNA"/>
</dbReference>